<dbReference type="InterPro" id="IPR038765">
    <property type="entry name" value="Papain-like_cys_pep_sf"/>
</dbReference>
<accession>A0A8J4CPE3</accession>
<dbReference type="InterPro" id="IPR001394">
    <property type="entry name" value="Peptidase_C19_UCH"/>
</dbReference>
<dbReference type="Pfam" id="PF00443">
    <property type="entry name" value="UCH"/>
    <property type="match status" value="1"/>
</dbReference>
<comment type="caution">
    <text evidence="3">The sequence shown here is derived from an EMBL/GenBank/DDBJ whole genome shotgun (WGS) entry which is preliminary data.</text>
</comment>
<evidence type="ECO:0000259" key="2">
    <source>
        <dbReference type="PROSITE" id="PS50235"/>
    </source>
</evidence>
<dbReference type="GO" id="GO:0016579">
    <property type="term" value="P:protein deubiquitination"/>
    <property type="evidence" value="ECO:0007669"/>
    <property type="project" value="InterPro"/>
</dbReference>
<dbReference type="GO" id="GO:0005524">
    <property type="term" value="F:ATP binding"/>
    <property type="evidence" value="ECO:0007669"/>
    <property type="project" value="InterPro"/>
</dbReference>
<feature type="region of interest" description="Disordered" evidence="1">
    <location>
        <begin position="267"/>
        <end position="286"/>
    </location>
</feature>
<feature type="domain" description="USP" evidence="2">
    <location>
        <begin position="8"/>
        <end position="357"/>
    </location>
</feature>
<dbReference type="PROSITE" id="PS50235">
    <property type="entry name" value="USP_3"/>
    <property type="match status" value="1"/>
</dbReference>
<evidence type="ECO:0000313" key="3">
    <source>
        <dbReference type="EMBL" id="GIL85817.1"/>
    </source>
</evidence>
<name>A0A8J4CPE3_9CHLO</name>
<dbReference type="InterPro" id="IPR050164">
    <property type="entry name" value="Peptidase_C19"/>
</dbReference>
<dbReference type="InterPro" id="IPR006555">
    <property type="entry name" value="ATP-dep_Helicase_C"/>
</dbReference>
<dbReference type="Proteomes" id="UP000747110">
    <property type="component" value="Unassembled WGS sequence"/>
</dbReference>
<organism evidence="3 4">
    <name type="scientific">Volvox reticuliferus</name>
    <dbReference type="NCBI Taxonomy" id="1737510"/>
    <lineage>
        <taxon>Eukaryota</taxon>
        <taxon>Viridiplantae</taxon>
        <taxon>Chlorophyta</taxon>
        <taxon>core chlorophytes</taxon>
        <taxon>Chlorophyceae</taxon>
        <taxon>CS clade</taxon>
        <taxon>Chlamydomonadales</taxon>
        <taxon>Volvocaceae</taxon>
        <taxon>Volvox</taxon>
    </lineage>
</organism>
<dbReference type="GO" id="GO:0003676">
    <property type="term" value="F:nucleic acid binding"/>
    <property type="evidence" value="ECO:0007669"/>
    <property type="project" value="InterPro"/>
</dbReference>
<dbReference type="AlphaFoldDB" id="A0A8J4CPE3"/>
<proteinExistence type="predicted"/>
<dbReference type="CDD" id="cd02257">
    <property type="entry name" value="Peptidase_C19"/>
    <property type="match status" value="1"/>
</dbReference>
<dbReference type="GO" id="GO:0005634">
    <property type="term" value="C:nucleus"/>
    <property type="evidence" value="ECO:0007669"/>
    <property type="project" value="TreeGrafter"/>
</dbReference>
<dbReference type="GO" id="GO:0005829">
    <property type="term" value="C:cytosol"/>
    <property type="evidence" value="ECO:0007669"/>
    <property type="project" value="TreeGrafter"/>
</dbReference>
<dbReference type="Gene3D" id="3.90.70.10">
    <property type="entry name" value="Cysteine proteinases"/>
    <property type="match status" value="1"/>
</dbReference>
<dbReference type="OrthoDB" id="19182at2759"/>
<protein>
    <recommendedName>
        <fullName evidence="2">USP domain-containing protein</fullName>
    </recommendedName>
</protein>
<dbReference type="GO" id="GO:0004843">
    <property type="term" value="F:cysteine-type deubiquitinase activity"/>
    <property type="evidence" value="ECO:0007669"/>
    <property type="project" value="InterPro"/>
</dbReference>
<reference evidence="3" key="1">
    <citation type="journal article" date="2021" name="Proc. Natl. Acad. Sci. U.S.A.">
        <title>Three genomes in the algal genus Volvox reveal the fate of a haploid sex-determining region after a transition to homothallism.</title>
        <authorList>
            <person name="Yamamoto K."/>
            <person name="Hamaji T."/>
            <person name="Kawai-Toyooka H."/>
            <person name="Matsuzaki R."/>
            <person name="Takahashi F."/>
            <person name="Nishimura Y."/>
            <person name="Kawachi M."/>
            <person name="Noguchi H."/>
            <person name="Minakuchi Y."/>
            <person name="Umen J.G."/>
            <person name="Toyoda A."/>
            <person name="Nozaki H."/>
        </authorList>
    </citation>
    <scope>NUCLEOTIDE SEQUENCE</scope>
    <source>
        <strain evidence="3">NIES-3786</strain>
    </source>
</reference>
<dbReference type="InterPro" id="IPR028889">
    <property type="entry name" value="USP"/>
</dbReference>
<sequence>MAHPRRPIGLRNLGNTCYQNSVLQVLLNDPIFMTSLKRLQRRSYDVNNPEVAAAFITVAKKIRAARTGSSCSAVRAHEVRDAMGRINVDWRNSRQQDAAEFLSGLLKALPAEMLVPRAAGASGSSASATTCPMTPHTAAEIEITCTCDRCGFKTVDTELELGPIRVGMPVMVNTTVQEMMAKYCKGYEITIPCQCSPDGSVPHTVRRRFARLPRLLAVHVDRVAYVTHQAAGGSGPTSTQVKLNTRIDVTAELDMSSYCVGKAHTDMSLSPQHEAPSPATPERSERSAAYMSADVGVEVIDCTASSSDDPATQGAVFFAVCRGKVSEGLDFSDRAGRAVVITGIPYAVKNDAKVTVK</sequence>
<evidence type="ECO:0000313" key="4">
    <source>
        <dbReference type="Proteomes" id="UP000747110"/>
    </source>
</evidence>
<dbReference type="EMBL" id="BNCP01000034">
    <property type="protein sequence ID" value="GIL85817.1"/>
    <property type="molecule type" value="Genomic_DNA"/>
</dbReference>
<keyword evidence="4" id="KW-1185">Reference proteome</keyword>
<dbReference type="GO" id="GO:0016818">
    <property type="term" value="F:hydrolase activity, acting on acid anhydrides, in phosphorus-containing anhydrides"/>
    <property type="evidence" value="ECO:0007669"/>
    <property type="project" value="InterPro"/>
</dbReference>
<dbReference type="Pfam" id="PF13307">
    <property type="entry name" value="Helicase_C_2"/>
    <property type="match status" value="1"/>
</dbReference>
<dbReference type="GO" id="GO:0006139">
    <property type="term" value="P:nucleobase-containing compound metabolic process"/>
    <property type="evidence" value="ECO:0007669"/>
    <property type="project" value="InterPro"/>
</dbReference>
<evidence type="ECO:0000256" key="1">
    <source>
        <dbReference type="SAM" id="MobiDB-lite"/>
    </source>
</evidence>
<gene>
    <name evidence="3" type="ORF">Vretifemale_14353</name>
</gene>
<dbReference type="SUPFAM" id="SSF54001">
    <property type="entry name" value="Cysteine proteinases"/>
    <property type="match status" value="1"/>
</dbReference>
<dbReference type="GO" id="GO:0004386">
    <property type="term" value="F:helicase activity"/>
    <property type="evidence" value="ECO:0007669"/>
    <property type="project" value="InterPro"/>
</dbReference>
<dbReference type="PANTHER" id="PTHR24006">
    <property type="entry name" value="UBIQUITIN CARBOXYL-TERMINAL HYDROLASE"/>
    <property type="match status" value="1"/>
</dbReference>